<organism evidence="1 2">
    <name type="scientific">Proteus hauseri ATCC 700826</name>
    <dbReference type="NCBI Taxonomy" id="1354271"/>
    <lineage>
        <taxon>Bacteria</taxon>
        <taxon>Pseudomonadati</taxon>
        <taxon>Pseudomonadota</taxon>
        <taxon>Gammaproteobacteria</taxon>
        <taxon>Enterobacterales</taxon>
        <taxon>Morganellaceae</taxon>
        <taxon>Proteus</taxon>
    </lineage>
</organism>
<reference evidence="1 2" key="1">
    <citation type="submission" date="2016-04" db="EMBL/GenBank/DDBJ databases">
        <title>ATOL: Assembling a taxonomically balanced genome-scale reconstruction of the evolutionary history of the Enterobacteriaceae.</title>
        <authorList>
            <person name="Plunkett G.III."/>
            <person name="Neeno-Eckwall E.C."/>
            <person name="Glasner J.D."/>
            <person name="Perna N.T."/>
        </authorList>
    </citation>
    <scope>NUCLEOTIDE SEQUENCE [LARGE SCALE GENOMIC DNA]</scope>
    <source>
        <strain evidence="1 2">ATCC 700826</strain>
    </source>
</reference>
<evidence type="ECO:0000313" key="2">
    <source>
        <dbReference type="Proteomes" id="UP000078250"/>
    </source>
</evidence>
<sequence>MKIAPIACYYIPSLETATSLNKINKYQYVTFDLEEEPIPVATLSPPVIEQDFYRPSELNNDEDSYIKLLQRQRNFIPHVNLFYVAWQRSIRIFNSPVFVMKRAYRYVENIARSSLLKSDKRKRSSSAFVAITNLAEE</sequence>
<accession>A0AAJ3HU71</accession>
<dbReference type="AlphaFoldDB" id="A0AAJ3HU71"/>
<proteinExistence type="predicted"/>
<dbReference type="EMBL" id="LXEV01000011">
    <property type="protein sequence ID" value="OAT49333.1"/>
    <property type="molecule type" value="Genomic_DNA"/>
</dbReference>
<gene>
    <name evidence="1" type="ORF">M997_0543</name>
</gene>
<dbReference type="Proteomes" id="UP000078250">
    <property type="component" value="Unassembled WGS sequence"/>
</dbReference>
<keyword evidence="2" id="KW-1185">Reference proteome</keyword>
<name>A0AAJ3HU71_PROHU</name>
<comment type="caution">
    <text evidence="1">The sequence shown here is derived from an EMBL/GenBank/DDBJ whole genome shotgun (WGS) entry which is preliminary data.</text>
</comment>
<protein>
    <submittedName>
        <fullName evidence="1">Uncharacterized protein</fullName>
    </submittedName>
</protein>
<evidence type="ECO:0000313" key="1">
    <source>
        <dbReference type="EMBL" id="OAT49333.1"/>
    </source>
</evidence>
<dbReference type="RefSeq" id="WP_064718571.1">
    <property type="nucleotide sequence ID" value="NZ_LXEV01000011.1"/>
</dbReference>